<dbReference type="EMBL" id="CP063196">
    <property type="protein sequence ID" value="UOE18688.1"/>
    <property type="molecule type" value="Genomic_DNA"/>
</dbReference>
<dbReference type="Gene3D" id="3.50.50.60">
    <property type="entry name" value="FAD/NAD(P)-binding domain"/>
    <property type="match status" value="1"/>
</dbReference>
<reference evidence="3" key="1">
    <citation type="submission" date="2020-10" db="EMBL/GenBank/DDBJ databases">
        <title>De novo genome project of the cellulose decomposer Thermobifida halotolerans type strain.</title>
        <authorList>
            <person name="Nagy I."/>
            <person name="Horvath B."/>
            <person name="Kukolya J."/>
            <person name="Nagy I."/>
            <person name="Orsini M."/>
        </authorList>
    </citation>
    <scope>NUCLEOTIDE SEQUENCE</scope>
    <source>
        <strain evidence="3">DSM 44931</strain>
    </source>
</reference>
<organism evidence="3 4">
    <name type="scientific">Thermobifida halotolerans</name>
    <dbReference type="NCBI Taxonomy" id="483545"/>
    <lineage>
        <taxon>Bacteria</taxon>
        <taxon>Bacillati</taxon>
        <taxon>Actinomycetota</taxon>
        <taxon>Actinomycetes</taxon>
        <taxon>Streptosporangiales</taxon>
        <taxon>Nocardiopsidaceae</taxon>
        <taxon>Thermobifida</taxon>
    </lineage>
</organism>
<evidence type="ECO:0000256" key="1">
    <source>
        <dbReference type="ARBA" id="ARBA00023002"/>
    </source>
</evidence>
<dbReference type="SUPFAM" id="SSF51971">
    <property type="entry name" value="Nucleotide-binding domain"/>
    <property type="match status" value="1"/>
</dbReference>
<dbReference type="KEGG" id="thao:NI17_018085"/>
<evidence type="ECO:0000256" key="2">
    <source>
        <dbReference type="SAM" id="MobiDB-lite"/>
    </source>
</evidence>
<dbReference type="NCBIfam" id="TIGR04046">
    <property type="entry name" value="MSMEG_0569_nitr"/>
    <property type="match status" value="1"/>
</dbReference>
<keyword evidence="4" id="KW-1185">Reference proteome</keyword>
<evidence type="ECO:0000313" key="4">
    <source>
        <dbReference type="Proteomes" id="UP000265719"/>
    </source>
</evidence>
<dbReference type="GO" id="GO:0050660">
    <property type="term" value="F:flavin adenine dinucleotide binding"/>
    <property type="evidence" value="ECO:0007669"/>
    <property type="project" value="TreeGrafter"/>
</dbReference>
<dbReference type="AlphaFoldDB" id="A0AA97LVA8"/>
<evidence type="ECO:0000313" key="3">
    <source>
        <dbReference type="EMBL" id="UOE18688.1"/>
    </source>
</evidence>
<proteinExistence type="predicted"/>
<dbReference type="PRINTS" id="PR00411">
    <property type="entry name" value="PNDRDTASEI"/>
</dbReference>
<dbReference type="PANTHER" id="PTHR43539:SF78">
    <property type="entry name" value="FLAVIN-CONTAINING MONOOXYGENASE"/>
    <property type="match status" value="1"/>
</dbReference>
<dbReference type="InterPro" id="IPR050982">
    <property type="entry name" value="Auxin_biosynth/cation_transpt"/>
</dbReference>
<dbReference type="GO" id="GO:0004497">
    <property type="term" value="F:monooxygenase activity"/>
    <property type="evidence" value="ECO:0007669"/>
    <property type="project" value="TreeGrafter"/>
</dbReference>
<protein>
    <submittedName>
        <fullName evidence="3">MSMEG_0569 family flavin-dependent oxidoreductase</fullName>
    </submittedName>
</protein>
<dbReference type="Pfam" id="PF13738">
    <property type="entry name" value="Pyr_redox_3"/>
    <property type="match status" value="1"/>
</dbReference>
<gene>
    <name evidence="3" type="ORF">NI17_018085</name>
</gene>
<dbReference type="InterPro" id="IPR024000">
    <property type="entry name" value="CHP04046_FMN-dependent"/>
</dbReference>
<dbReference type="Proteomes" id="UP000265719">
    <property type="component" value="Chromosome"/>
</dbReference>
<feature type="region of interest" description="Disordered" evidence="2">
    <location>
        <begin position="1"/>
        <end position="31"/>
    </location>
</feature>
<dbReference type="SUPFAM" id="SSF51905">
    <property type="entry name" value="FAD/NAD(P)-binding domain"/>
    <property type="match status" value="1"/>
</dbReference>
<dbReference type="PANTHER" id="PTHR43539">
    <property type="entry name" value="FLAVIN-BINDING MONOOXYGENASE-LIKE PROTEIN (AFU_ORTHOLOGUE AFUA_4G09220)"/>
    <property type="match status" value="1"/>
</dbReference>
<dbReference type="PRINTS" id="PR00368">
    <property type="entry name" value="FADPNR"/>
</dbReference>
<accession>A0AA97LVA8</accession>
<dbReference type="InterPro" id="IPR036188">
    <property type="entry name" value="FAD/NAD-bd_sf"/>
</dbReference>
<name>A0AA97LVA8_9ACTN</name>
<keyword evidence="1" id="KW-0560">Oxidoreductase</keyword>
<sequence length="477" mass="52493">MRADGGADGGHREQGRRVRRPGGERRGGGIRAVKTDLEGVHRSVVVVGGGQAGLSTSYHLCRAGIDHVVLERDRPGSEWRNRRWDSFCLVTPNWQCRLPGFPYRGADPDGFMVRDEIVRYIEDYAESFDVPLVQGVTATRLRLAEGGGFRIATTHGELTADQVVLATGPYQVPLKPRLAERMPADVVQLHSSEYRNAAELPPGEVLVVGTGQSGCQIAEDLHLAGRRVHLAVGSAPRVARFYRGRDVVAWLEDMGYYRRSIDEFEDADAVRFRANHYVTGRDGGRDIDLRAFARGGMRLYGRLTDIRDGVLRFAPDLKQNLDHADAVSEGIKDAIDAHIRASGVDAPIEARYVPVWEPGAEPSELDVNTSQITSVVWCTGFGRDYRWIDVPVFDGRGYPAHERGVTSCPGLYFIGLPWQHTWGSGRFCGVADDAAYLASCIASARRDGAASEVPWIAGTPESTFPSDEYWTATRTVA</sequence>